<dbReference type="InterPro" id="IPR050511">
    <property type="entry name" value="AMPK_gamma/SDS23_families"/>
</dbReference>
<name>A0AAW1XFM0_RUBAR</name>
<protein>
    <recommendedName>
        <fullName evidence="5">CBS domain-containing protein</fullName>
    </recommendedName>
</protein>
<dbReference type="CDD" id="cd02205">
    <property type="entry name" value="CBS_pair_SF"/>
    <property type="match status" value="1"/>
</dbReference>
<dbReference type="PANTHER" id="PTHR13780:SF47">
    <property type="entry name" value="SNF1-RELATED PROTEIN KINASE REGULATORY SUBUNIT GAMMA-1-LIKE"/>
    <property type="match status" value="1"/>
</dbReference>
<feature type="domain" description="CBS" evidence="5">
    <location>
        <begin position="306"/>
        <end position="365"/>
    </location>
</feature>
<feature type="compositionally biased region" description="Basic and acidic residues" evidence="4">
    <location>
        <begin position="1"/>
        <end position="13"/>
    </location>
</feature>
<dbReference type="Pfam" id="PF00571">
    <property type="entry name" value="CBS"/>
    <property type="match status" value="2"/>
</dbReference>
<keyword evidence="7" id="KW-1185">Reference proteome</keyword>
<dbReference type="PANTHER" id="PTHR13780">
    <property type="entry name" value="AMP-ACTIVATED PROTEIN KINASE, GAMMA REGULATORY SUBUNIT"/>
    <property type="match status" value="1"/>
</dbReference>
<dbReference type="Proteomes" id="UP001457282">
    <property type="component" value="Unassembled WGS sequence"/>
</dbReference>
<dbReference type="SMART" id="SM00116">
    <property type="entry name" value="CBS"/>
    <property type="match status" value="4"/>
</dbReference>
<dbReference type="Gene3D" id="3.10.580.10">
    <property type="entry name" value="CBS-domain"/>
    <property type="match status" value="2"/>
</dbReference>
<organism evidence="6 7">
    <name type="scientific">Rubus argutus</name>
    <name type="common">Southern blackberry</name>
    <dbReference type="NCBI Taxonomy" id="59490"/>
    <lineage>
        <taxon>Eukaryota</taxon>
        <taxon>Viridiplantae</taxon>
        <taxon>Streptophyta</taxon>
        <taxon>Embryophyta</taxon>
        <taxon>Tracheophyta</taxon>
        <taxon>Spermatophyta</taxon>
        <taxon>Magnoliopsida</taxon>
        <taxon>eudicotyledons</taxon>
        <taxon>Gunneridae</taxon>
        <taxon>Pentapetalae</taxon>
        <taxon>rosids</taxon>
        <taxon>fabids</taxon>
        <taxon>Rosales</taxon>
        <taxon>Rosaceae</taxon>
        <taxon>Rosoideae</taxon>
        <taxon>Rosoideae incertae sedis</taxon>
        <taxon>Rubus</taxon>
    </lineage>
</organism>
<feature type="domain" description="CBS" evidence="5">
    <location>
        <begin position="382"/>
        <end position="445"/>
    </location>
</feature>
<dbReference type="PROSITE" id="PS51371">
    <property type="entry name" value="CBS"/>
    <property type="match status" value="2"/>
</dbReference>
<sequence>MTEAQQEEREIPKSPKTPKSSSCYDAYFERIQARKKLPSSLQENLTYAFSKVPVSSFQALQGGKVIEIVADIFIPDAVRTLSEHKILSAPVRNPEANQTNSDWRERYLGIIDYSAVLLWVLESAEQASSPSSATSAATTAGGIGGAGAVGAIGAVALGVTGPAAVAGLTAAAVCSAVAGSAVGKIGTAAENEDKDSPTTADKLTEEFDKVILQDEPCKSTTVKSIVKSFRGAPFLPVATDSSMLSILLLLSKYRMRNVPVIEYGQPELKNYITQSAVIQGLEGCKGMEWFDCIAEKSISDLGLPFMSSDEVISVQSNDLILEAFNKMKDNQIGGLPVVEGQKKKIVGNVSVSDIRYLFLKHELLSNFRKLTVMDFLTASKEPGKSIPPITCTIQSTLVNVIETLASKVVHRIYVVGEEEGEVVGVITLRDVISCFIYEPPNHFDAYLGFAVKEILKKQ</sequence>
<comment type="caution">
    <text evidence="6">The sequence shown here is derived from an EMBL/GenBank/DDBJ whole genome shotgun (WGS) entry which is preliminary data.</text>
</comment>
<proteinExistence type="predicted"/>
<evidence type="ECO:0000256" key="1">
    <source>
        <dbReference type="ARBA" id="ARBA00022737"/>
    </source>
</evidence>
<reference evidence="6 7" key="1">
    <citation type="journal article" date="2023" name="G3 (Bethesda)">
        <title>A chromosome-length genome assembly and annotation of blackberry (Rubus argutus, cv. 'Hillquist').</title>
        <authorList>
            <person name="Bruna T."/>
            <person name="Aryal R."/>
            <person name="Dudchenko O."/>
            <person name="Sargent D.J."/>
            <person name="Mead D."/>
            <person name="Buti M."/>
            <person name="Cavallini A."/>
            <person name="Hytonen T."/>
            <person name="Andres J."/>
            <person name="Pham M."/>
            <person name="Weisz D."/>
            <person name="Mascagni F."/>
            <person name="Usai G."/>
            <person name="Natali L."/>
            <person name="Bassil N."/>
            <person name="Fernandez G.E."/>
            <person name="Lomsadze A."/>
            <person name="Armour M."/>
            <person name="Olukolu B."/>
            <person name="Poorten T."/>
            <person name="Britton C."/>
            <person name="Davik J."/>
            <person name="Ashrafi H."/>
            <person name="Aiden E.L."/>
            <person name="Borodovsky M."/>
            <person name="Worthington M."/>
        </authorList>
    </citation>
    <scope>NUCLEOTIDE SEQUENCE [LARGE SCALE GENOMIC DNA]</scope>
    <source>
        <strain evidence="6">PI 553951</strain>
    </source>
</reference>
<evidence type="ECO:0000313" key="6">
    <source>
        <dbReference type="EMBL" id="KAK9935200.1"/>
    </source>
</evidence>
<evidence type="ECO:0000256" key="3">
    <source>
        <dbReference type="PROSITE-ProRule" id="PRU00703"/>
    </source>
</evidence>
<evidence type="ECO:0000256" key="2">
    <source>
        <dbReference type="ARBA" id="ARBA00023122"/>
    </source>
</evidence>
<dbReference type="SUPFAM" id="SSF54631">
    <property type="entry name" value="CBS-domain pair"/>
    <property type="match status" value="2"/>
</dbReference>
<evidence type="ECO:0000259" key="5">
    <source>
        <dbReference type="PROSITE" id="PS51371"/>
    </source>
</evidence>
<keyword evidence="2 3" id="KW-0129">CBS domain</keyword>
<dbReference type="AlphaFoldDB" id="A0AAW1XFM0"/>
<dbReference type="EMBL" id="JBEDUW010000004">
    <property type="protein sequence ID" value="KAK9935200.1"/>
    <property type="molecule type" value="Genomic_DNA"/>
</dbReference>
<evidence type="ECO:0000313" key="7">
    <source>
        <dbReference type="Proteomes" id="UP001457282"/>
    </source>
</evidence>
<dbReference type="InterPro" id="IPR046342">
    <property type="entry name" value="CBS_dom_sf"/>
</dbReference>
<evidence type="ECO:0000256" key="4">
    <source>
        <dbReference type="SAM" id="MobiDB-lite"/>
    </source>
</evidence>
<gene>
    <name evidence="6" type="ORF">M0R45_022310</name>
</gene>
<feature type="region of interest" description="Disordered" evidence="4">
    <location>
        <begin position="1"/>
        <end position="22"/>
    </location>
</feature>
<dbReference type="InterPro" id="IPR000644">
    <property type="entry name" value="CBS_dom"/>
</dbReference>
<accession>A0AAW1XFM0</accession>
<keyword evidence="1" id="KW-0677">Repeat</keyword>